<evidence type="ECO:0000313" key="1">
    <source>
        <dbReference type="EMBL" id="KZP22276.1"/>
    </source>
</evidence>
<gene>
    <name evidence="1" type="ORF">FIBSPDRAFT_931262</name>
</gene>
<name>A0A166KUV8_9AGAM</name>
<protein>
    <submittedName>
        <fullName evidence="1">Uncharacterized protein</fullName>
    </submittedName>
</protein>
<dbReference type="AlphaFoldDB" id="A0A166KUV8"/>
<proteinExistence type="predicted"/>
<dbReference type="Proteomes" id="UP000076532">
    <property type="component" value="Unassembled WGS sequence"/>
</dbReference>
<sequence length="241" mass="26468">MNAWPMNRAISERFQGNLKNSTRGVEDVGRKDFSQAVHAITIVRAIDHSKLDSVGKREILERSIQEALDAVVVKKKEGDSQVINLKKVKLVAAVATLIGNAEALDNENAGDPIEMGVIIEMESLTPGDQISSVKITLSAHFYSFCFNAARSNDPIAPNFYLEIQFFSERSPIGVHSAPLKVGGAEGPSGFGNIWQSHQPQQAPQKLDSTRAQFTIHTLMHDGDRVIVKRNNGNFYKTIGNV</sequence>
<reference evidence="1 2" key="1">
    <citation type="journal article" date="2016" name="Mol. Biol. Evol.">
        <title>Comparative Genomics of Early-Diverging Mushroom-Forming Fungi Provides Insights into the Origins of Lignocellulose Decay Capabilities.</title>
        <authorList>
            <person name="Nagy L.G."/>
            <person name="Riley R."/>
            <person name="Tritt A."/>
            <person name="Adam C."/>
            <person name="Daum C."/>
            <person name="Floudas D."/>
            <person name="Sun H."/>
            <person name="Yadav J.S."/>
            <person name="Pangilinan J."/>
            <person name="Larsson K.H."/>
            <person name="Matsuura K."/>
            <person name="Barry K."/>
            <person name="Labutti K."/>
            <person name="Kuo R."/>
            <person name="Ohm R.A."/>
            <person name="Bhattacharya S.S."/>
            <person name="Shirouzu T."/>
            <person name="Yoshinaga Y."/>
            <person name="Martin F.M."/>
            <person name="Grigoriev I.V."/>
            <person name="Hibbett D.S."/>
        </authorList>
    </citation>
    <scope>NUCLEOTIDE SEQUENCE [LARGE SCALE GENOMIC DNA]</scope>
    <source>
        <strain evidence="1 2">CBS 109695</strain>
    </source>
</reference>
<keyword evidence="2" id="KW-1185">Reference proteome</keyword>
<dbReference type="EMBL" id="KV417541">
    <property type="protein sequence ID" value="KZP22276.1"/>
    <property type="molecule type" value="Genomic_DNA"/>
</dbReference>
<evidence type="ECO:0000313" key="2">
    <source>
        <dbReference type="Proteomes" id="UP000076532"/>
    </source>
</evidence>
<accession>A0A166KUV8</accession>
<organism evidence="1 2">
    <name type="scientific">Athelia psychrophila</name>
    <dbReference type="NCBI Taxonomy" id="1759441"/>
    <lineage>
        <taxon>Eukaryota</taxon>
        <taxon>Fungi</taxon>
        <taxon>Dikarya</taxon>
        <taxon>Basidiomycota</taxon>
        <taxon>Agaricomycotina</taxon>
        <taxon>Agaricomycetes</taxon>
        <taxon>Agaricomycetidae</taxon>
        <taxon>Atheliales</taxon>
        <taxon>Atheliaceae</taxon>
        <taxon>Athelia</taxon>
    </lineage>
</organism>